<proteinExistence type="predicted"/>
<reference evidence="1 2" key="1">
    <citation type="journal article" date="2016" name="Nat. Commun.">
        <title>Thousands of microbial genomes shed light on interconnected biogeochemical processes in an aquifer system.</title>
        <authorList>
            <person name="Anantharaman K."/>
            <person name="Brown C.T."/>
            <person name="Hug L.A."/>
            <person name="Sharon I."/>
            <person name="Castelle C.J."/>
            <person name="Probst A.J."/>
            <person name="Thomas B.C."/>
            <person name="Singh A."/>
            <person name="Wilkins M.J."/>
            <person name="Karaoz U."/>
            <person name="Brodie E.L."/>
            <person name="Williams K.H."/>
            <person name="Hubbard S.S."/>
            <person name="Banfield J.F."/>
        </authorList>
    </citation>
    <scope>NUCLEOTIDE SEQUENCE [LARGE SCALE GENOMIC DNA]</scope>
</reference>
<dbReference type="STRING" id="1798410.A3H63_02235"/>
<sequence length="366" mass="40576">IVHDDLWVKALALKDEKGGSVIFVSVDTIGLLPDEIEKILSSVQKFDRSKIFISATHTHAGPDTLGLWGPGIGRIPFKTGKDDAYLDFLRQQVHRAIFEATVNLGSGAIRFSRGRIPRYIASRPNNPADEDFSVMQVLVKGEYGNNFPVTMVNVGAHPDILNSVYVSQDFPYYLETYLKVLMNGETMFVPRAIGGMELEDSSGRRPASLARKFGEELAASVYFSLVKYPIVPERAEITVKTLPICAAIENKNFLFAAKTGVISNFFENNTVVVPVSLITIGPARMVTVPGELFPNIWQCIEPLMEGRPNFCFGLTNGELGYILSAEDFNSGQHPYHVTMSIGPSFGRQVQETLKTLVSKKYKKRSF</sequence>
<evidence type="ECO:0000313" key="2">
    <source>
        <dbReference type="Proteomes" id="UP000176284"/>
    </source>
</evidence>
<dbReference type="AlphaFoldDB" id="A0A1G1ZTN2"/>
<evidence type="ECO:0000313" key="1">
    <source>
        <dbReference type="EMBL" id="OGY68083.1"/>
    </source>
</evidence>
<comment type="caution">
    <text evidence="1">The sequence shown here is derived from an EMBL/GenBank/DDBJ whole genome shotgun (WGS) entry which is preliminary data.</text>
</comment>
<dbReference type="EMBL" id="MHJM01000009">
    <property type="protein sequence ID" value="OGY68083.1"/>
    <property type="molecule type" value="Genomic_DNA"/>
</dbReference>
<accession>A0A1G1ZTN2</accession>
<protein>
    <recommendedName>
        <fullName evidence="3">Neutral/alkaline non-lysosomal ceramidase N-terminal domain-containing protein</fullName>
    </recommendedName>
</protein>
<name>A0A1G1ZTN2_9BACT</name>
<gene>
    <name evidence="1" type="ORF">A3H63_02235</name>
</gene>
<dbReference type="Proteomes" id="UP000176284">
    <property type="component" value="Unassembled WGS sequence"/>
</dbReference>
<evidence type="ECO:0008006" key="3">
    <source>
        <dbReference type="Google" id="ProtNLM"/>
    </source>
</evidence>
<organism evidence="1 2">
    <name type="scientific">Candidatus Harrisonbacteria bacterium RIFCSPLOWO2_02_FULL_45_10c</name>
    <dbReference type="NCBI Taxonomy" id="1798410"/>
    <lineage>
        <taxon>Bacteria</taxon>
        <taxon>Candidatus Harrisoniibacteriota</taxon>
    </lineage>
</organism>
<feature type="non-terminal residue" evidence="1">
    <location>
        <position position="1"/>
    </location>
</feature>